<sequence length="113" mass="13129">MYEKYGPDPSQHPLGDTEIWEHCVSGRKNGRVYGVGSSYSVNVMLGTPYECDSSSYDYALSQKKINKLESMLEWEVKKREEIRANLDSEVKLREEMESRLLGKMNDLLKQFTR</sequence>
<dbReference type="Proteomes" id="UP001177003">
    <property type="component" value="Chromosome 6"/>
</dbReference>
<evidence type="ECO:0000313" key="1">
    <source>
        <dbReference type="EMBL" id="CAI9290601.1"/>
    </source>
</evidence>
<gene>
    <name evidence="1" type="ORF">LSALG_LOCUS29788</name>
</gene>
<dbReference type="EMBL" id="OX465082">
    <property type="protein sequence ID" value="CAI9290601.1"/>
    <property type="molecule type" value="Genomic_DNA"/>
</dbReference>
<dbReference type="AlphaFoldDB" id="A0AA35ZDJ4"/>
<name>A0AA35ZDJ4_LACSI</name>
<keyword evidence="2" id="KW-1185">Reference proteome</keyword>
<evidence type="ECO:0000313" key="2">
    <source>
        <dbReference type="Proteomes" id="UP001177003"/>
    </source>
</evidence>
<reference evidence="1" key="1">
    <citation type="submission" date="2023-04" db="EMBL/GenBank/DDBJ databases">
        <authorList>
            <person name="Vijverberg K."/>
            <person name="Xiong W."/>
            <person name="Schranz E."/>
        </authorList>
    </citation>
    <scope>NUCLEOTIDE SEQUENCE</scope>
</reference>
<protein>
    <submittedName>
        <fullName evidence="1">Uncharacterized protein</fullName>
    </submittedName>
</protein>
<organism evidence="1 2">
    <name type="scientific">Lactuca saligna</name>
    <name type="common">Willowleaf lettuce</name>
    <dbReference type="NCBI Taxonomy" id="75948"/>
    <lineage>
        <taxon>Eukaryota</taxon>
        <taxon>Viridiplantae</taxon>
        <taxon>Streptophyta</taxon>
        <taxon>Embryophyta</taxon>
        <taxon>Tracheophyta</taxon>
        <taxon>Spermatophyta</taxon>
        <taxon>Magnoliopsida</taxon>
        <taxon>eudicotyledons</taxon>
        <taxon>Gunneridae</taxon>
        <taxon>Pentapetalae</taxon>
        <taxon>asterids</taxon>
        <taxon>campanulids</taxon>
        <taxon>Asterales</taxon>
        <taxon>Asteraceae</taxon>
        <taxon>Cichorioideae</taxon>
        <taxon>Cichorieae</taxon>
        <taxon>Lactucinae</taxon>
        <taxon>Lactuca</taxon>
    </lineage>
</organism>
<accession>A0AA35ZDJ4</accession>
<proteinExistence type="predicted"/>